<dbReference type="OrthoDB" id="3806873at2"/>
<dbReference type="PANTHER" id="PTHR47829:SF1">
    <property type="entry name" value="HAD FAMILY PHOSPHATASE"/>
    <property type="match status" value="1"/>
</dbReference>
<protein>
    <submittedName>
        <fullName evidence="2">Phosphotransferase family protein</fullName>
    </submittedName>
</protein>
<dbReference type="AlphaFoldDB" id="A0A5C8I7Z0"/>
<dbReference type="RefSeq" id="WP_147049739.1">
    <property type="nucleotide sequence ID" value="NZ_BKAH01000003.1"/>
</dbReference>
<evidence type="ECO:0000313" key="2">
    <source>
        <dbReference type="EMBL" id="TXK14898.1"/>
    </source>
</evidence>
<dbReference type="InterPro" id="IPR011009">
    <property type="entry name" value="Kinase-like_dom_sf"/>
</dbReference>
<accession>A0A5C8I7Z0</accession>
<dbReference type="InterPro" id="IPR041726">
    <property type="entry name" value="ACAD10_11_N"/>
</dbReference>
<dbReference type="InterPro" id="IPR002575">
    <property type="entry name" value="Aminoglycoside_PTrfase"/>
</dbReference>
<dbReference type="InterPro" id="IPR052898">
    <property type="entry name" value="ACAD10-like"/>
</dbReference>
<dbReference type="GO" id="GO:0016740">
    <property type="term" value="F:transferase activity"/>
    <property type="evidence" value="ECO:0007669"/>
    <property type="project" value="UniProtKB-KW"/>
</dbReference>
<dbReference type="PANTHER" id="PTHR47829">
    <property type="entry name" value="HYDROLASE, PUTATIVE (AFU_ORTHOLOGUE AFUA_1G12880)-RELATED"/>
    <property type="match status" value="1"/>
</dbReference>
<organism evidence="2 3">
    <name type="scientific">Microbacterium saccharophilum</name>
    <dbReference type="NCBI Taxonomy" id="1213358"/>
    <lineage>
        <taxon>Bacteria</taxon>
        <taxon>Bacillati</taxon>
        <taxon>Actinomycetota</taxon>
        <taxon>Actinomycetes</taxon>
        <taxon>Micrococcales</taxon>
        <taxon>Microbacteriaceae</taxon>
        <taxon>Microbacterium</taxon>
    </lineage>
</organism>
<reference evidence="2 3" key="1">
    <citation type="submission" date="2019-08" db="EMBL/GenBank/DDBJ databases">
        <authorList>
            <person name="Dong K."/>
        </authorList>
    </citation>
    <scope>NUCLEOTIDE SEQUENCE [LARGE SCALE GENOMIC DNA]</scope>
    <source>
        <strain evidence="2 3">K-1</strain>
    </source>
</reference>
<dbReference type="SUPFAM" id="SSF56112">
    <property type="entry name" value="Protein kinase-like (PK-like)"/>
    <property type="match status" value="1"/>
</dbReference>
<keyword evidence="2" id="KW-0808">Transferase</keyword>
<evidence type="ECO:0000259" key="1">
    <source>
        <dbReference type="Pfam" id="PF01636"/>
    </source>
</evidence>
<dbReference type="EMBL" id="VRSX01000001">
    <property type="protein sequence ID" value="TXK14898.1"/>
    <property type="molecule type" value="Genomic_DNA"/>
</dbReference>
<gene>
    <name evidence="2" type="ORF">FVP74_00250</name>
</gene>
<dbReference type="Pfam" id="PF01636">
    <property type="entry name" value="APH"/>
    <property type="match status" value="1"/>
</dbReference>
<sequence>MSAVAEVVSTQAEAEALERPPLLVIEPLRAFLAEAGFGDGELIWRRIGDGHSNVTYLLELDGRRLVLRRGPRPPLPPTTHDMLREARIQRLLAAAGVPVPQILAVCADETVLGVPFYVMEHLDGVVVTDTIPAALADPAGRRGLAFAAVDALAALHAVDVTAGELAQIGRPDGYLTRQVDRFATLWPTVSRRVLPEVDEVAAWLAAHLPASAGSSVVHGDFRIGNLMLARSAPAAVEAILDWEMATVGDPLADLGYFVATYAEPGAVVTPLELTPVTRGDGFPRRRDLVARYVDRTGADVSALAWYQTLALFKAAVFCEAIHTRWLAGERPGDTFVPTLTAGVPALLAEAQRVRA</sequence>
<name>A0A5C8I7Z0_9MICO</name>
<dbReference type="Gene3D" id="3.30.200.20">
    <property type="entry name" value="Phosphorylase Kinase, domain 1"/>
    <property type="match status" value="1"/>
</dbReference>
<feature type="domain" description="Aminoglycoside phosphotransferase" evidence="1">
    <location>
        <begin position="44"/>
        <end position="262"/>
    </location>
</feature>
<dbReference type="Gene3D" id="3.90.1200.10">
    <property type="match status" value="1"/>
</dbReference>
<comment type="caution">
    <text evidence="2">The sequence shown here is derived from an EMBL/GenBank/DDBJ whole genome shotgun (WGS) entry which is preliminary data.</text>
</comment>
<dbReference type="CDD" id="cd05154">
    <property type="entry name" value="ACAD10_11_N-like"/>
    <property type="match status" value="1"/>
</dbReference>
<keyword evidence="3" id="KW-1185">Reference proteome</keyword>
<dbReference type="Proteomes" id="UP000321949">
    <property type="component" value="Unassembled WGS sequence"/>
</dbReference>
<proteinExistence type="predicted"/>
<evidence type="ECO:0000313" key="3">
    <source>
        <dbReference type="Proteomes" id="UP000321949"/>
    </source>
</evidence>